<evidence type="ECO:0000256" key="1">
    <source>
        <dbReference type="SAM" id="MobiDB-lite"/>
    </source>
</evidence>
<dbReference type="Proteomes" id="UP001215280">
    <property type="component" value="Unassembled WGS sequence"/>
</dbReference>
<accession>A0AAD7NRK2</accession>
<evidence type="ECO:0000313" key="3">
    <source>
        <dbReference type="Proteomes" id="UP001215280"/>
    </source>
</evidence>
<keyword evidence="3" id="KW-1185">Reference proteome</keyword>
<feature type="compositionally biased region" description="Polar residues" evidence="1">
    <location>
        <begin position="602"/>
        <end position="611"/>
    </location>
</feature>
<protein>
    <submittedName>
        <fullName evidence="2">Uncharacterized protein</fullName>
    </submittedName>
</protein>
<feature type="compositionally biased region" description="Polar residues" evidence="1">
    <location>
        <begin position="99"/>
        <end position="113"/>
    </location>
</feature>
<dbReference type="EMBL" id="JARJLG010000019">
    <property type="protein sequence ID" value="KAJ7772659.1"/>
    <property type="molecule type" value="Genomic_DNA"/>
</dbReference>
<feature type="region of interest" description="Disordered" evidence="1">
    <location>
        <begin position="271"/>
        <end position="293"/>
    </location>
</feature>
<name>A0AAD7NRK2_9AGAR</name>
<proteinExistence type="predicted"/>
<feature type="region of interest" description="Disordered" evidence="1">
    <location>
        <begin position="580"/>
        <end position="618"/>
    </location>
</feature>
<feature type="region of interest" description="Disordered" evidence="1">
    <location>
        <begin position="21"/>
        <end position="41"/>
    </location>
</feature>
<evidence type="ECO:0000313" key="2">
    <source>
        <dbReference type="EMBL" id="KAJ7772659.1"/>
    </source>
</evidence>
<organism evidence="2 3">
    <name type="scientific">Mycena maculata</name>
    <dbReference type="NCBI Taxonomy" id="230809"/>
    <lineage>
        <taxon>Eukaryota</taxon>
        <taxon>Fungi</taxon>
        <taxon>Dikarya</taxon>
        <taxon>Basidiomycota</taxon>
        <taxon>Agaricomycotina</taxon>
        <taxon>Agaricomycetes</taxon>
        <taxon>Agaricomycetidae</taxon>
        <taxon>Agaricales</taxon>
        <taxon>Marasmiineae</taxon>
        <taxon>Mycenaceae</taxon>
        <taxon>Mycena</taxon>
    </lineage>
</organism>
<sequence>MSRETPNNHTSFIRKSLAAVSRIGHPNATSSPKREPGRPVLQSHRIFNLHLSRLNLSSPPRLGPKARKPATLTDGSTSLDEDDSVYNEGSSDVFRTPPESYNDNLSLLGQNDSLDADNSAAQSPPSFGLIVNPTAVPPPSIPPLPTVIPSPPGLLSTTNVNAVPPSIPPPPGLPRLSRYPLIITTSQNPVPAGAAVPPYWAPGGGHNVRIEPERTMTFLPRPGTNPPPWWNPGGRATRIDRPPNQPVAASAPLPASVSSASSVAYEGDTSLVHDDATGTVSDSSSSESLDDAPMMKKDNVEAQLGQVDVVRDANLPGAHGSGWVRRPTPHSPSSPLAMPRRTSGQSPALLNYLLLDCGYDLRSLDRLTARFPVPRREPENVSEVDEGEGRAREVTKIGTESAVTLQIPNKEVAAEPSTELANRNKPQEQTPLTLEAVEDEGSAMMAGLGRMFKLLEITPSMPDVQEAAVADSTTATLQPSASLGSAMGPVARSDAPVNHYPPPPPAELPLVRTRSLPECWRLSQFIVFGNSPPPSPTPAPKPKAKMYQHGGAIIESVESLAAPLQSGRAYVQAMQRAKTKTKTRPEPVAVAPAPQPAVPLTRTMTGSSLNQSERHWRDRHREHVQVGNPKANNLRWTGKLKATAGKLRVLFRGHELSWKDFLNIMKDLGFSSEPTDGNAVKFRSPNPHDPTLTFPRPSDKKLHRGMLGLVRKRLLDTYGWTQEEIFAALGAEN</sequence>
<comment type="caution">
    <text evidence="2">The sequence shown here is derived from an EMBL/GenBank/DDBJ whole genome shotgun (WGS) entry which is preliminary data.</text>
</comment>
<gene>
    <name evidence="2" type="ORF">DFH07DRAFT_168891</name>
</gene>
<feature type="region of interest" description="Disordered" evidence="1">
    <location>
        <begin position="317"/>
        <end position="342"/>
    </location>
</feature>
<feature type="region of interest" description="Disordered" evidence="1">
    <location>
        <begin position="55"/>
        <end position="122"/>
    </location>
</feature>
<dbReference type="AlphaFoldDB" id="A0AAD7NRK2"/>
<reference evidence="2" key="1">
    <citation type="submission" date="2023-03" db="EMBL/GenBank/DDBJ databases">
        <title>Massive genome expansion in bonnet fungi (Mycena s.s.) driven by repeated elements and novel gene families across ecological guilds.</title>
        <authorList>
            <consortium name="Lawrence Berkeley National Laboratory"/>
            <person name="Harder C.B."/>
            <person name="Miyauchi S."/>
            <person name="Viragh M."/>
            <person name="Kuo A."/>
            <person name="Thoen E."/>
            <person name="Andreopoulos B."/>
            <person name="Lu D."/>
            <person name="Skrede I."/>
            <person name="Drula E."/>
            <person name="Henrissat B."/>
            <person name="Morin E."/>
            <person name="Kohler A."/>
            <person name="Barry K."/>
            <person name="LaButti K."/>
            <person name="Morin E."/>
            <person name="Salamov A."/>
            <person name="Lipzen A."/>
            <person name="Mereny Z."/>
            <person name="Hegedus B."/>
            <person name="Baldrian P."/>
            <person name="Stursova M."/>
            <person name="Weitz H."/>
            <person name="Taylor A."/>
            <person name="Grigoriev I.V."/>
            <person name="Nagy L.G."/>
            <person name="Martin F."/>
            <person name="Kauserud H."/>
        </authorList>
    </citation>
    <scope>NUCLEOTIDE SEQUENCE</scope>
    <source>
        <strain evidence="2">CBHHK188m</strain>
    </source>
</reference>